<dbReference type="AlphaFoldDB" id="A0A098TKE8"/>
<proteinExistence type="predicted"/>
<dbReference type="Gene3D" id="3.40.50.12580">
    <property type="match status" value="1"/>
</dbReference>
<evidence type="ECO:0008006" key="3">
    <source>
        <dbReference type="Google" id="ProtNLM"/>
    </source>
</evidence>
<dbReference type="InterPro" id="IPR043148">
    <property type="entry name" value="TagF_C"/>
</dbReference>
<accession>A0A098TKE8</accession>
<gene>
    <name evidence="1" type="ORF">DO97_04915</name>
</gene>
<evidence type="ECO:0000313" key="1">
    <source>
        <dbReference type="EMBL" id="KGF72810.1"/>
    </source>
</evidence>
<comment type="caution">
    <text evidence="1">The sequence shown here is derived from an EMBL/GenBank/DDBJ whole genome shotgun (WGS) entry which is preliminary data.</text>
</comment>
<evidence type="ECO:0000313" key="2">
    <source>
        <dbReference type="Proteomes" id="UP000030170"/>
    </source>
</evidence>
<dbReference type="RefSeq" id="WP_156120515.1">
    <property type="nucleotide sequence ID" value="NZ_JJML01000018.1"/>
</dbReference>
<dbReference type="Proteomes" id="UP000030170">
    <property type="component" value="Unassembled WGS sequence"/>
</dbReference>
<organism evidence="1 2">
    <name type="scientific">Neosynechococcus sphagnicola sy1</name>
    <dbReference type="NCBI Taxonomy" id="1497020"/>
    <lineage>
        <taxon>Bacteria</taxon>
        <taxon>Bacillati</taxon>
        <taxon>Cyanobacteriota</taxon>
        <taxon>Cyanophyceae</taxon>
        <taxon>Neosynechococcales</taxon>
        <taxon>Neosynechococcaceae</taxon>
        <taxon>Neosynechococcus</taxon>
    </lineage>
</organism>
<dbReference type="GO" id="GO:0000271">
    <property type="term" value="P:polysaccharide biosynthetic process"/>
    <property type="evidence" value="ECO:0007669"/>
    <property type="project" value="InterPro"/>
</dbReference>
<dbReference type="EMBL" id="JJML01000018">
    <property type="protein sequence ID" value="KGF72810.1"/>
    <property type="molecule type" value="Genomic_DNA"/>
</dbReference>
<name>A0A098TKE8_9CYAN</name>
<dbReference type="GO" id="GO:0015774">
    <property type="term" value="P:polysaccharide transport"/>
    <property type="evidence" value="ECO:0007669"/>
    <property type="project" value="InterPro"/>
</dbReference>
<dbReference type="InterPro" id="IPR007833">
    <property type="entry name" value="Capsule_polysaccharide_synth"/>
</dbReference>
<sequence>MQVAQSFNITTYVHERAGILDKYYLIKNGSTHNLSLMKSEIDVCYNESILPDSEKRRIAYEWYEERINNNPQSWISYTKNQQKNFLPRSITNVGLEKFKIGIFNSSEDEVLTFEEWENTLYQDQNDGIYRILEAFKGQDLIKFFLRVHPNLSNINNSQTRDIDRLKIQFDNLEVIDAKSIVSTYALIDACDLVITFGSTVGIEAVYRNKPSILMGRAMYEDLGGVIKPSNHEELVLILTNFCFHRTLPDVDNSDLGVIKYGFFQKMYGYDFEYVKPYEAFKVSLIKNGKEIFIKSSFVSRVLKKLNL</sequence>
<dbReference type="Pfam" id="PF05159">
    <property type="entry name" value="Capsule_synth"/>
    <property type="match status" value="1"/>
</dbReference>
<reference evidence="1 2" key="1">
    <citation type="journal article" date="2014" name="Mol. Ecol.">
        <title>Evolution of Synechococcus.</title>
        <authorList>
            <person name="Dvorak P."/>
            <person name="Casamatta D."/>
            <person name="Hasler P."/>
            <person name="Poulickova A."/>
            <person name="Ondrej V."/>
            <person name="Sanges R."/>
        </authorList>
    </citation>
    <scope>NUCLEOTIDE SEQUENCE [LARGE SCALE GENOMIC DNA]</scope>
    <source>
        <strain evidence="1 2">CAUP A 1101</strain>
    </source>
</reference>
<protein>
    <recommendedName>
        <fullName evidence="3">Capsule biosynthesis protein</fullName>
    </recommendedName>
</protein>
<keyword evidence="2" id="KW-1185">Reference proteome</keyword>
<dbReference type="OrthoDB" id="274536at2"/>
<dbReference type="SUPFAM" id="SSF53756">
    <property type="entry name" value="UDP-Glycosyltransferase/glycogen phosphorylase"/>
    <property type="match status" value="1"/>
</dbReference>
<dbReference type="STRING" id="1497020.DO97_04915"/>